<dbReference type="InterPro" id="IPR004752">
    <property type="entry name" value="AmpG_permease/AT-1"/>
</dbReference>
<dbReference type="InterPro" id="IPR036259">
    <property type="entry name" value="MFS_trans_sf"/>
</dbReference>
<evidence type="ECO:0000256" key="4">
    <source>
        <dbReference type="ARBA" id="ARBA00022989"/>
    </source>
</evidence>
<evidence type="ECO:0000256" key="1">
    <source>
        <dbReference type="ARBA" id="ARBA00004141"/>
    </source>
</evidence>
<keyword evidence="4 6" id="KW-1133">Transmembrane helix</keyword>
<dbReference type="RefSeq" id="WP_211422213.1">
    <property type="nucleotide sequence ID" value="NZ_CP072642.1"/>
</dbReference>
<dbReference type="EMBL" id="CP072642">
    <property type="protein sequence ID" value="QUV93877.1"/>
    <property type="molecule type" value="Genomic_DNA"/>
</dbReference>
<dbReference type="Gene3D" id="1.20.1250.20">
    <property type="entry name" value="MFS general substrate transporter like domains"/>
    <property type="match status" value="1"/>
</dbReference>
<protein>
    <submittedName>
        <fullName evidence="7">MFS transporter</fullName>
    </submittedName>
</protein>
<organism evidence="7 8">
    <name type="scientific">Chloracidobacterium sp. N</name>
    <dbReference type="NCBI Taxonomy" id="2821540"/>
    <lineage>
        <taxon>Bacteria</taxon>
        <taxon>Pseudomonadati</taxon>
        <taxon>Acidobacteriota</taxon>
        <taxon>Terriglobia</taxon>
        <taxon>Terriglobales</taxon>
        <taxon>Acidobacteriaceae</taxon>
        <taxon>Chloracidobacterium</taxon>
        <taxon>Chloracidobacterium aggregatum</taxon>
    </lineage>
</organism>
<feature type="transmembrane region" description="Helical" evidence="6">
    <location>
        <begin position="345"/>
        <end position="370"/>
    </location>
</feature>
<accession>A0ABX8B1B0</accession>
<dbReference type="Pfam" id="PF07690">
    <property type="entry name" value="MFS_1"/>
    <property type="match status" value="1"/>
</dbReference>
<name>A0ABX8B1B0_9BACT</name>
<feature type="transmembrane region" description="Helical" evidence="6">
    <location>
        <begin position="58"/>
        <end position="75"/>
    </location>
</feature>
<keyword evidence="8" id="KW-1185">Reference proteome</keyword>
<evidence type="ECO:0000256" key="6">
    <source>
        <dbReference type="SAM" id="Phobius"/>
    </source>
</evidence>
<evidence type="ECO:0000256" key="2">
    <source>
        <dbReference type="ARBA" id="ARBA00022448"/>
    </source>
</evidence>
<feature type="transmembrane region" description="Helical" evidence="6">
    <location>
        <begin position="193"/>
        <end position="215"/>
    </location>
</feature>
<evidence type="ECO:0000313" key="7">
    <source>
        <dbReference type="EMBL" id="QUV93877.1"/>
    </source>
</evidence>
<gene>
    <name evidence="7" type="ORF">J8C05_11040</name>
</gene>
<dbReference type="Proteomes" id="UP000677668">
    <property type="component" value="Chromosome 1"/>
</dbReference>
<evidence type="ECO:0000256" key="5">
    <source>
        <dbReference type="ARBA" id="ARBA00023136"/>
    </source>
</evidence>
<feature type="transmembrane region" description="Helical" evidence="6">
    <location>
        <begin position="382"/>
        <end position="406"/>
    </location>
</feature>
<dbReference type="InterPro" id="IPR011701">
    <property type="entry name" value="MFS"/>
</dbReference>
<dbReference type="PANTHER" id="PTHR12778">
    <property type="entry name" value="SOLUTE CARRIER FAMILY 33 ACETYL-COA TRANSPORTER -RELATED"/>
    <property type="match status" value="1"/>
</dbReference>
<dbReference type="SUPFAM" id="SSF103473">
    <property type="entry name" value="MFS general substrate transporter"/>
    <property type="match status" value="1"/>
</dbReference>
<feature type="transmembrane region" description="Helical" evidence="6">
    <location>
        <begin position="412"/>
        <end position="431"/>
    </location>
</feature>
<keyword evidence="3 6" id="KW-0812">Transmembrane</keyword>
<feature type="transmembrane region" description="Helical" evidence="6">
    <location>
        <begin position="127"/>
        <end position="145"/>
    </location>
</feature>
<feature type="transmembrane region" description="Helical" evidence="6">
    <location>
        <begin position="96"/>
        <end position="115"/>
    </location>
</feature>
<feature type="transmembrane region" description="Helical" evidence="6">
    <location>
        <begin position="27"/>
        <end position="46"/>
    </location>
</feature>
<feature type="transmembrane region" description="Helical" evidence="6">
    <location>
        <begin position="318"/>
        <end position="339"/>
    </location>
</feature>
<evidence type="ECO:0000256" key="3">
    <source>
        <dbReference type="ARBA" id="ARBA00022692"/>
    </source>
</evidence>
<proteinExistence type="predicted"/>
<reference evidence="7 8" key="1">
    <citation type="submission" date="2021-03" db="EMBL/GenBank/DDBJ databases">
        <title>Genomic and phenotypic characterization of Chloracidobacterium isolates provides evidence for multiple species.</title>
        <authorList>
            <person name="Saini M.K."/>
            <person name="Costas A.M.G."/>
            <person name="Tank M."/>
            <person name="Bryant D.A."/>
        </authorList>
    </citation>
    <scope>NUCLEOTIDE SEQUENCE [LARGE SCALE GENOMIC DNA]</scope>
    <source>
        <strain evidence="7 8">N</strain>
    </source>
</reference>
<feature type="transmembrane region" description="Helical" evidence="6">
    <location>
        <begin position="253"/>
        <end position="274"/>
    </location>
</feature>
<feature type="transmembrane region" description="Helical" evidence="6">
    <location>
        <begin position="294"/>
        <end position="311"/>
    </location>
</feature>
<sequence>MSSPTVSPPSNWRTTLAPYLEGPTVRMLLLGFAAGLPLLLALSTLSFRLREAGVDLTAIGYASWVGLVYGFKWCWSPLVDRMPLPGLTTRLGQRRGWLLLAQLAVAGGLVGLALTDPRQALGRTVSFALFVAFASATQDIALDAYRIESADVTRQGILAAAYQTGYRLAMMWSSAGTLWIATRLGSRNGYDQFGWQAAYLVMAASMAVGVLTVLCSREPDTRRVSVAGNLWAWLREALLEPFADFLRRYRWQAVLTLLLITTYRLSDTVLAVMVNPFYVDMGYTKDQIAAVSNVYGVVMTLTGAFLGGVLVSRRGSLWPLWLGALLSSGTNLLFAALSLTDPHLAALVVVISAEYLATGLASAAFVAYLSSLTNVGYSATQYALLSSMMLLLPKWAAGFSGSAVATFGYTKFFVGTALLGLPAILLVSLALRFNRPATAQS</sequence>
<keyword evidence="5 6" id="KW-0472">Membrane</keyword>
<dbReference type="PANTHER" id="PTHR12778:SF10">
    <property type="entry name" value="MAJOR FACILITATOR SUPERFAMILY DOMAIN-CONTAINING PROTEIN 3"/>
    <property type="match status" value="1"/>
</dbReference>
<comment type="subcellular location">
    <subcellularLocation>
        <location evidence="1">Membrane</location>
        <topology evidence="1">Multi-pass membrane protein</topology>
    </subcellularLocation>
</comment>
<keyword evidence="2" id="KW-0813">Transport</keyword>
<evidence type="ECO:0000313" key="8">
    <source>
        <dbReference type="Proteomes" id="UP000677668"/>
    </source>
</evidence>
<dbReference type="NCBIfam" id="TIGR00901">
    <property type="entry name" value="2A0125"/>
    <property type="match status" value="1"/>
</dbReference>